<name>A0A2P2C158_9ZZZZ</name>
<dbReference type="Gene3D" id="3.40.50.10350">
    <property type="entry name" value="Glycerate kinase, domain 1"/>
    <property type="match status" value="1"/>
</dbReference>
<keyword evidence="2 5" id="KW-0808">Transferase</keyword>
<dbReference type="GO" id="GO:0008887">
    <property type="term" value="F:glycerate kinase activity"/>
    <property type="evidence" value="ECO:0007669"/>
    <property type="project" value="UniProtKB-EC"/>
</dbReference>
<dbReference type="SUPFAM" id="SSF110738">
    <property type="entry name" value="Glycerate kinase I"/>
    <property type="match status" value="1"/>
</dbReference>
<keyword evidence="3 5" id="KW-0418">Kinase</keyword>
<evidence type="ECO:0000256" key="1">
    <source>
        <dbReference type="ARBA" id="ARBA00006284"/>
    </source>
</evidence>
<evidence type="ECO:0000256" key="3">
    <source>
        <dbReference type="ARBA" id="ARBA00022777"/>
    </source>
</evidence>
<dbReference type="PANTHER" id="PTHR21599:SF0">
    <property type="entry name" value="GLYCERATE KINASE"/>
    <property type="match status" value="1"/>
</dbReference>
<dbReference type="InterPro" id="IPR018197">
    <property type="entry name" value="Glycerate_kinase_RE-like"/>
</dbReference>
<sequence length="479" mass="48475">MSIALRVVVALDSFKGSIDAADATRAFGAGWSAVRPEDHLDLLPMADGGEGTLAVLESAASASRRVPIRVTGPDGRPADTAWLLCADGTAVVEMSGTSGLPLMREPDPIGATSTGLGEALRAAALSPDVRRLVVGLGGSACTDGGAGALAALGARPIDVPGRPEGLDLSDLVAPPPGGVICLVDVTAPLLGPFGAARQFAPQKGADAEQVLALEASLTRWVARLGGDPAQPGSGAAGGTAYGLVSGWGAELAAGSTTLADAIGLPEAIRSADLVVTGEGRYDSQSAQGKVVGHVLGLARDCGTRSLVVAGTAEGDLAAGVLQLAELAGGADAAMAQPARWLERPWPSPRAGWSARAGRQPARSRGRPDRADYSAARPHSSRFQKGPWTGLMLNGPPTFSLHSSTLGRIWRGKEGTASAMSWSASWEAAIRLASSTSVSTLSSRSSSPGTFARAKLMPELPFASVGMFLESKLALSAGSG</sequence>
<dbReference type="EMBL" id="CZKA01000023">
    <property type="protein sequence ID" value="CUR55739.1"/>
    <property type="molecule type" value="Genomic_DNA"/>
</dbReference>
<dbReference type="InterPro" id="IPR018193">
    <property type="entry name" value="Glyc_kinase_flavodox-like_fold"/>
</dbReference>
<gene>
    <name evidence="5" type="ORF">NOCA230071</name>
</gene>
<reference evidence="5" key="1">
    <citation type="submission" date="2015-08" db="EMBL/GenBank/DDBJ databases">
        <authorList>
            <person name="Babu N.S."/>
            <person name="Beckwith C.J."/>
            <person name="Beseler K.G."/>
            <person name="Brison A."/>
            <person name="Carone J.V."/>
            <person name="Caskin T.P."/>
            <person name="Diamond M."/>
            <person name="Durham M.E."/>
            <person name="Foxe J.M."/>
            <person name="Go M."/>
            <person name="Henderson B.A."/>
            <person name="Jones I.B."/>
            <person name="McGettigan J.A."/>
            <person name="Micheletti S.J."/>
            <person name="Nasrallah M.E."/>
            <person name="Ortiz D."/>
            <person name="Piller C.R."/>
            <person name="Privatt S.R."/>
            <person name="Schneider S.L."/>
            <person name="Sharp S."/>
            <person name="Smith T.C."/>
            <person name="Stanton J.D."/>
            <person name="Ullery H.E."/>
            <person name="Wilson R.J."/>
            <person name="Serrano M.G."/>
            <person name="Buck G."/>
            <person name="Lee V."/>
            <person name="Wang Y."/>
            <person name="Carvalho R."/>
            <person name="Voegtly L."/>
            <person name="Shi R."/>
            <person name="Duckworth R."/>
            <person name="Johnson A."/>
            <person name="Loviza R."/>
            <person name="Walstead R."/>
            <person name="Shah Z."/>
            <person name="Kiflezghi M."/>
            <person name="Wade K."/>
            <person name="Ball S.L."/>
            <person name="Bradley K.W."/>
            <person name="Asai D.J."/>
            <person name="Bowman C.A."/>
            <person name="Russell D.A."/>
            <person name="Pope W.H."/>
            <person name="Jacobs-Sera D."/>
            <person name="Hendrix R.W."/>
            <person name="Hatfull G.F."/>
        </authorList>
    </citation>
    <scope>NUCLEOTIDE SEQUENCE</scope>
</reference>
<dbReference type="GO" id="GO:0031388">
    <property type="term" value="P:organic acid phosphorylation"/>
    <property type="evidence" value="ECO:0007669"/>
    <property type="project" value="InterPro"/>
</dbReference>
<feature type="region of interest" description="Disordered" evidence="4">
    <location>
        <begin position="344"/>
        <end position="387"/>
    </location>
</feature>
<dbReference type="InterPro" id="IPR036129">
    <property type="entry name" value="Glycerate_kinase_sf"/>
</dbReference>
<evidence type="ECO:0000256" key="2">
    <source>
        <dbReference type="ARBA" id="ARBA00022679"/>
    </source>
</evidence>
<dbReference type="EC" id="2.7.1.31" evidence="5"/>
<dbReference type="PANTHER" id="PTHR21599">
    <property type="entry name" value="GLYCERATE KINASE"/>
    <property type="match status" value="1"/>
</dbReference>
<dbReference type="NCBIfam" id="TIGR00045">
    <property type="entry name" value="glycerate kinase"/>
    <property type="match status" value="1"/>
</dbReference>
<protein>
    <submittedName>
        <fullName evidence="5">Glycerate kinase (Modular protein)</fullName>
        <ecNumber evidence="5">2.7.1.31</ecNumber>
    </submittedName>
</protein>
<dbReference type="Gene3D" id="3.90.1510.10">
    <property type="entry name" value="Glycerate kinase, domain 2"/>
    <property type="match status" value="1"/>
</dbReference>
<dbReference type="Pfam" id="PF02595">
    <property type="entry name" value="Gly_kinase"/>
    <property type="match status" value="1"/>
</dbReference>
<evidence type="ECO:0000313" key="5">
    <source>
        <dbReference type="EMBL" id="CUR55739.1"/>
    </source>
</evidence>
<dbReference type="AlphaFoldDB" id="A0A2P2C158"/>
<comment type="similarity">
    <text evidence="1">Belongs to the glycerate kinase type-1 family.</text>
</comment>
<proteinExistence type="inferred from homology"/>
<dbReference type="InterPro" id="IPR004381">
    <property type="entry name" value="Glycerate_kinase"/>
</dbReference>
<organism evidence="5">
    <name type="scientific">metagenome</name>
    <dbReference type="NCBI Taxonomy" id="256318"/>
    <lineage>
        <taxon>unclassified sequences</taxon>
        <taxon>metagenomes</taxon>
    </lineage>
</organism>
<accession>A0A2P2C158</accession>
<evidence type="ECO:0000256" key="4">
    <source>
        <dbReference type="SAM" id="MobiDB-lite"/>
    </source>
</evidence>